<reference evidence="2 3" key="1">
    <citation type="journal article" date="2014" name="Nat. Genet.">
        <title>Genome and transcriptome of the porcine whipworm Trichuris suis.</title>
        <authorList>
            <person name="Jex A.R."/>
            <person name="Nejsum P."/>
            <person name="Schwarz E.M."/>
            <person name="Hu L."/>
            <person name="Young N.D."/>
            <person name="Hall R.S."/>
            <person name="Korhonen P.K."/>
            <person name="Liao S."/>
            <person name="Thamsborg S."/>
            <person name="Xia J."/>
            <person name="Xu P."/>
            <person name="Wang S."/>
            <person name="Scheerlinck J.P."/>
            <person name="Hofmann A."/>
            <person name="Sternberg P.W."/>
            <person name="Wang J."/>
            <person name="Gasser R.B."/>
        </authorList>
    </citation>
    <scope>NUCLEOTIDE SEQUENCE [LARGE SCALE GENOMIC DNA]</scope>
    <source>
        <strain evidence="2">DCEP-RM93M</strain>
    </source>
</reference>
<gene>
    <name evidence="2" type="ORF">M513_00846</name>
</gene>
<dbReference type="Pfam" id="PF18701">
    <property type="entry name" value="DUF5641"/>
    <property type="match status" value="1"/>
</dbReference>
<name>A0A085MLI7_9BILA</name>
<proteinExistence type="predicted"/>
<dbReference type="PANTHER" id="PTHR47331">
    <property type="entry name" value="PHD-TYPE DOMAIN-CONTAINING PROTEIN"/>
    <property type="match status" value="1"/>
</dbReference>
<accession>A0A085MLI7</accession>
<feature type="domain" description="DUF5641" evidence="1">
    <location>
        <begin position="91"/>
        <end position="173"/>
    </location>
</feature>
<evidence type="ECO:0000313" key="3">
    <source>
        <dbReference type="Proteomes" id="UP000030764"/>
    </source>
</evidence>
<dbReference type="AlphaFoldDB" id="A0A085MLI7"/>
<dbReference type="EMBL" id="KL363185">
    <property type="protein sequence ID" value="KFD58083.1"/>
    <property type="molecule type" value="Genomic_DNA"/>
</dbReference>
<evidence type="ECO:0000259" key="1">
    <source>
        <dbReference type="Pfam" id="PF18701"/>
    </source>
</evidence>
<protein>
    <recommendedName>
        <fullName evidence="1">DUF5641 domain-containing protein</fullName>
    </recommendedName>
</protein>
<dbReference type="Proteomes" id="UP000030764">
    <property type="component" value="Unassembled WGS sequence"/>
</dbReference>
<evidence type="ECO:0000313" key="2">
    <source>
        <dbReference type="EMBL" id="KFD58083.1"/>
    </source>
</evidence>
<keyword evidence="3" id="KW-1185">Reference proteome</keyword>
<dbReference type="PANTHER" id="PTHR47331:SF6">
    <property type="entry name" value="DOUBLECORTIN DOMAIN-CONTAINING PROTEIN"/>
    <property type="match status" value="1"/>
</dbReference>
<dbReference type="InterPro" id="IPR040676">
    <property type="entry name" value="DUF5641"/>
</dbReference>
<organism evidence="2 3">
    <name type="scientific">Trichuris suis</name>
    <name type="common">pig whipworm</name>
    <dbReference type="NCBI Taxonomy" id="68888"/>
    <lineage>
        <taxon>Eukaryota</taxon>
        <taxon>Metazoa</taxon>
        <taxon>Ecdysozoa</taxon>
        <taxon>Nematoda</taxon>
        <taxon>Enoplea</taxon>
        <taxon>Dorylaimia</taxon>
        <taxon>Trichinellida</taxon>
        <taxon>Trichuridae</taxon>
        <taxon>Trichuris</taxon>
    </lineage>
</organism>
<sequence length="421" mass="48704">MEIFASPWFTLRRRLGMINWRGKKGPMCNFAWEQLHRREVEALLNGRPLCYIGEDPLNPEPLTPFMLLTGRANINVPVDVTCDKECTSNKHWCYAQRIVDRFWHRWRKEYLPTLQHRATWTKDIPNVKVGDVVVIVAPQQPRGHWPLGRITHIVEGTDGRVRIATVETKNRSYNDNFHYNWANRLSPGNEPLVLTHAQFTKKEQLLQELLFARELVTDAKGKSTFRVLQDFFEEEQIPLTNIISVATDGEPSTVGSQRGFTAHLKQVVSHVVAILCVFHRKHLIAKRFSDRLNSSLQLVITAINRTTSCFNNCEKKMAKNTSAGACILRHFRLYPVQYALAIERRPSFAVQQFFAYHGIGLLEAYLSDLYFKFNEMNLHLQGDDLNLCTIRAVVCTFIKKLLSFKRDLFPENSLSFQIFVE</sequence>